<sequence>PKEGTFSRDIKDKNYLFWNLRNISKKWPLFISASNPFPWLKNRFTLRFFGVKIGKKAFCDTCWISSEFVEIGNNVIIGMGSTLLSFGIEQDKFILKKIHVEDNVVIGAKCVLLPGTIVKKEAKLSAHSYTKFDDRLEENSIYLGHPAKLKEA</sequence>
<dbReference type="InterPro" id="IPR011004">
    <property type="entry name" value="Trimer_LpxA-like_sf"/>
</dbReference>
<reference evidence="1" key="1">
    <citation type="journal article" date="2014" name="Front. Microbiol.">
        <title>High frequency of phylogenetically diverse reductive dehalogenase-homologous genes in deep subseafloor sedimentary metagenomes.</title>
        <authorList>
            <person name="Kawai M."/>
            <person name="Futagami T."/>
            <person name="Toyoda A."/>
            <person name="Takaki Y."/>
            <person name="Nishi S."/>
            <person name="Hori S."/>
            <person name="Arai W."/>
            <person name="Tsubouchi T."/>
            <person name="Morono Y."/>
            <person name="Uchiyama I."/>
            <person name="Ito T."/>
            <person name="Fujiyama A."/>
            <person name="Inagaki F."/>
            <person name="Takami H."/>
        </authorList>
    </citation>
    <scope>NUCLEOTIDE SEQUENCE</scope>
    <source>
        <strain evidence="1">Expedition CK06-06</strain>
    </source>
</reference>
<organism evidence="1">
    <name type="scientific">marine sediment metagenome</name>
    <dbReference type="NCBI Taxonomy" id="412755"/>
    <lineage>
        <taxon>unclassified sequences</taxon>
        <taxon>metagenomes</taxon>
        <taxon>ecological metagenomes</taxon>
    </lineage>
</organism>
<gene>
    <name evidence="1" type="ORF">S01H4_59884</name>
</gene>
<dbReference type="Gene3D" id="2.160.10.10">
    <property type="entry name" value="Hexapeptide repeat proteins"/>
    <property type="match status" value="1"/>
</dbReference>
<feature type="non-terminal residue" evidence="1">
    <location>
        <position position="1"/>
    </location>
</feature>
<protein>
    <recommendedName>
        <fullName evidence="2">Acetyltransferase</fullName>
    </recommendedName>
</protein>
<evidence type="ECO:0000313" key="1">
    <source>
        <dbReference type="EMBL" id="GAH11996.1"/>
    </source>
</evidence>
<proteinExistence type="predicted"/>
<dbReference type="Pfam" id="PF14602">
    <property type="entry name" value="Hexapep_2"/>
    <property type="match status" value="1"/>
</dbReference>
<dbReference type="SUPFAM" id="SSF51161">
    <property type="entry name" value="Trimeric LpxA-like enzymes"/>
    <property type="match status" value="1"/>
</dbReference>
<evidence type="ECO:0008006" key="2">
    <source>
        <dbReference type="Google" id="ProtNLM"/>
    </source>
</evidence>
<dbReference type="InterPro" id="IPR001451">
    <property type="entry name" value="Hexapep"/>
</dbReference>
<dbReference type="EMBL" id="BART01035197">
    <property type="protein sequence ID" value="GAH11996.1"/>
    <property type="molecule type" value="Genomic_DNA"/>
</dbReference>
<accession>X1CU48</accession>
<name>X1CU48_9ZZZZ</name>
<dbReference type="AlphaFoldDB" id="X1CU48"/>
<comment type="caution">
    <text evidence="1">The sequence shown here is derived from an EMBL/GenBank/DDBJ whole genome shotgun (WGS) entry which is preliminary data.</text>
</comment>